<evidence type="ECO:0000259" key="11">
    <source>
        <dbReference type="Pfam" id="PF12621"/>
    </source>
</evidence>
<dbReference type="EMBL" id="GL988041">
    <property type="protein sequence ID" value="EGS20318.1"/>
    <property type="molecule type" value="Genomic_DNA"/>
</dbReference>
<feature type="region of interest" description="Disordered" evidence="8">
    <location>
        <begin position="117"/>
        <end position="200"/>
    </location>
</feature>
<feature type="region of interest" description="Disordered" evidence="8">
    <location>
        <begin position="1014"/>
        <end position="1038"/>
    </location>
</feature>
<dbReference type="HOGENOM" id="CLU_002458_2_1_1"/>
<feature type="compositionally biased region" description="Polar residues" evidence="8">
    <location>
        <begin position="188"/>
        <end position="199"/>
    </location>
</feature>
<keyword evidence="5 9" id="KW-1133">Transmembrane helix</keyword>
<evidence type="ECO:0000259" key="12">
    <source>
        <dbReference type="Pfam" id="PF13967"/>
    </source>
</evidence>
<feature type="domain" description="CSC1/OSCA1-like 7TM region" evidence="10">
    <location>
        <begin position="733"/>
        <end position="930"/>
    </location>
</feature>
<dbReference type="PANTHER" id="PTHR13018:SF53">
    <property type="entry name" value="DUF221 DOMAIN PROTEIN"/>
    <property type="match status" value="1"/>
</dbReference>
<evidence type="ECO:0000256" key="5">
    <source>
        <dbReference type="ARBA" id="ARBA00022989"/>
    </source>
</evidence>
<dbReference type="Pfam" id="PF02714">
    <property type="entry name" value="RSN1_7TM"/>
    <property type="match status" value="1"/>
</dbReference>
<dbReference type="Pfam" id="PF12621">
    <property type="entry name" value="PHM7_ext"/>
    <property type="match status" value="1"/>
</dbReference>
<feature type="domain" description="CSC1/OSCA1-like N-terminal transmembrane" evidence="12">
    <location>
        <begin position="261"/>
        <end position="407"/>
    </location>
</feature>
<feature type="region of interest" description="Disordered" evidence="8">
    <location>
        <begin position="975"/>
        <end position="999"/>
    </location>
</feature>
<keyword evidence="7" id="KW-0175">Coiled coil</keyword>
<evidence type="ECO:0000256" key="9">
    <source>
        <dbReference type="SAM" id="Phobius"/>
    </source>
</evidence>
<dbReference type="OMA" id="RWGGIFP"/>
<comment type="subcellular location">
    <subcellularLocation>
        <location evidence="1">Membrane</location>
        <topology evidence="1">Multi-pass membrane protein</topology>
    </subcellularLocation>
</comment>
<evidence type="ECO:0000313" key="15">
    <source>
        <dbReference type="Proteomes" id="UP000008066"/>
    </source>
</evidence>
<dbReference type="Pfam" id="PF13967">
    <property type="entry name" value="RSN1_TM"/>
    <property type="match status" value="1"/>
</dbReference>
<dbReference type="GO" id="GO:0005886">
    <property type="term" value="C:plasma membrane"/>
    <property type="evidence" value="ECO:0007669"/>
    <property type="project" value="TreeGrafter"/>
</dbReference>
<feature type="transmembrane region" description="Helical" evidence="9">
    <location>
        <begin position="78"/>
        <end position="96"/>
    </location>
</feature>
<feature type="transmembrane region" description="Helical" evidence="9">
    <location>
        <begin position="702"/>
        <end position="722"/>
    </location>
</feature>
<dbReference type="Proteomes" id="UP000008066">
    <property type="component" value="Unassembled WGS sequence"/>
</dbReference>
<evidence type="ECO:0000259" key="10">
    <source>
        <dbReference type="Pfam" id="PF02714"/>
    </source>
</evidence>
<feature type="transmembrane region" description="Helical" evidence="9">
    <location>
        <begin position="339"/>
        <end position="358"/>
    </location>
</feature>
<dbReference type="GeneID" id="18256182"/>
<feature type="compositionally biased region" description="Low complexity" evidence="8">
    <location>
        <begin position="117"/>
        <end position="134"/>
    </location>
</feature>
<dbReference type="OrthoDB" id="1076608at2759"/>
<dbReference type="InterPro" id="IPR045122">
    <property type="entry name" value="Csc1-like"/>
</dbReference>
<evidence type="ECO:0000256" key="6">
    <source>
        <dbReference type="ARBA" id="ARBA00023136"/>
    </source>
</evidence>
<comment type="similarity">
    <text evidence="2">Belongs to the CSC1 (TC 1.A.17) family.</text>
</comment>
<feature type="coiled-coil region" evidence="7">
    <location>
        <begin position="468"/>
        <end position="495"/>
    </location>
</feature>
<feature type="transmembrane region" description="Helical" evidence="9">
    <location>
        <begin position="258"/>
        <end position="280"/>
    </location>
</feature>
<feature type="region of interest" description="Disordered" evidence="8">
    <location>
        <begin position="519"/>
        <end position="540"/>
    </location>
</feature>
<sequence length="1262" mass="140272">MATTSNLSGFITLIQQKVVLTQVITRPSATITAVVTLGNGPTDSSASTFKPVIPDIVTAQDEPPPPPPSSGGSGLSSGALAGILCSLFVVIFFALLCCTCHKRHQREHHYYWYGSDSSNSSSSSSSSSTTSTNSLTDRQPQHSRRSRINPKTQLDRYYLSTWGRQPRPDSNTTAGQTGGTSGLDGTISAGQTPTSSWPTRATIRPFWRTANWTAPNDDVSNIENQDDRIGSARDNSTGGTLTHFNANNNEKDSASLEGLGLTFAPVLIYSGICFLIFFYFRRKSHRVYAPRSIPAIREPENPSPELPDGWFDWIKPFFAIDDDWILNNCSLDSYLFLRFLRILSVICLAGGCIAWPILLPIHGTGGNGLKDLEKLTMGNVKLGTKFYAHVVVAWLFFGFVLFMVVRECIFFINLRQAYLLSPNYASRLSSRTVLFTCIPKPYVNERKLRELFGPTVKNVWLVQDTGALEALVKDREETADRLQQAEIKLIRLANAARERYLKMNPDPYLTNDYSLLPQKSATEESRASESTQKDPEPGQAEIESVKKFAESQLSVLDKPAPPGEPQGPEDADYVHPYGLHSTLPDVRGSVAALWIPAESRPHHRPIQNFGRRVDTIRWTRARLKVLNRDIWNLRKKFRRGDGTPLNAAFIEFDSQASAQAAYQILAHHLPLHMSPRYIGLRPNEIIWSALRVRWWELIMRRFFMMAVIAAVVIFWSIPSAFLGGLTNIDKLSCAGVAGVPSHALVELFVQHAYFAFQVVQVFIVTTLTSAASAALTDVIQEPFSAKDLLAQNLPLASNFYLSYILIQCLAVGAARLANFGDLIRHELIASMTVNPRRRYARWRKLTQIHWGTEYPRFTNMGVIALSYSCISPLILVFAGLGMLFISYVFRYCILYIYDSSLDTRGLFYPRALLHLMVGLYIAEICLVGLFALKSAFGPLLLMLIFLIFTAIVHVNLNSALTPLLDNIPRTLALERDNGPSDDSSHTMEEGAAAEGENKSAKDTTGLAADYYNMASESDSDSDDEAPPVSEPGLDSDIQLRGIEGSSSIKYAITEWIKSQLKSPLKLSTSLRPTTDPTPDSRLTQILAAIKNSLTPDPSRPPNLLLTFLHPEIYQDFRTLAKRVNPQPAELPDLPPNYVKRSAYQPPEMWIPAPKLWLPRDEARVSRQEVAHCRKEGIFAGDKGCWLVGGDGVDPRVKERLGKETVVEGQEDGKGIDLGVATGVVNRVTGFGKEVGKGVRSMKRGRVVCEMEKSPLKEEIWVY</sequence>
<keyword evidence="15" id="KW-1185">Reference proteome</keyword>
<proteinExistence type="inferred from homology"/>
<dbReference type="Pfam" id="PF14703">
    <property type="entry name" value="PHM7_cyt"/>
    <property type="match status" value="1"/>
</dbReference>
<evidence type="ECO:0000256" key="1">
    <source>
        <dbReference type="ARBA" id="ARBA00004141"/>
    </source>
</evidence>
<evidence type="ECO:0000313" key="14">
    <source>
        <dbReference type="EMBL" id="EGS20318.1"/>
    </source>
</evidence>
<dbReference type="RefSeq" id="XP_006692614.1">
    <property type="nucleotide sequence ID" value="XM_006692551.1"/>
</dbReference>
<feature type="domain" description="CSC1/OSCA1-like cytosolic" evidence="13">
    <location>
        <begin position="430"/>
        <end position="688"/>
    </location>
</feature>
<accession>G0S3J1</accession>
<feature type="compositionally biased region" description="Basic and acidic residues" evidence="8">
    <location>
        <begin position="975"/>
        <end position="988"/>
    </location>
</feature>
<evidence type="ECO:0000259" key="13">
    <source>
        <dbReference type="Pfam" id="PF14703"/>
    </source>
</evidence>
<dbReference type="GO" id="GO:0005227">
    <property type="term" value="F:calcium-activated cation channel activity"/>
    <property type="evidence" value="ECO:0007669"/>
    <property type="project" value="InterPro"/>
</dbReference>
<protein>
    <submittedName>
        <fullName evidence="14">Putative phosphate metabolism protein</fullName>
    </submittedName>
</protein>
<feature type="transmembrane region" description="Helical" evidence="9">
    <location>
        <begin position="912"/>
        <end position="932"/>
    </location>
</feature>
<dbReference type="InterPro" id="IPR003864">
    <property type="entry name" value="CSC1/OSCA1-like_7TM"/>
</dbReference>
<feature type="compositionally biased region" description="Basic and acidic residues" evidence="8">
    <location>
        <begin position="521"/>
        <end position="536"/>
    </location>
</feature>
<dbReference type="eggNOG" id="KOG1134">
    <property type="taxonomic scope" value="Eukaryota"/>
</dbReference>
<evidence type="ECO:0000256" key="7">
    <source>
        <dbReference type="SAM" id="Coils"/>
    </source>
</evidence>
<keyword evidence="3" id="KW-0813">Transport</keyword>
<dbReference type="PANTHER" id="PTHR13018">
    <property type="entry name" value="PROBABLE MEMBRANE PROTEIN DUF221-RELATED"/>
    <property type="match status" value="1"/>
</dbReference>
<feature type="transmembrane region" description="Helical" evidence="9">
    <location>
        <begin position="386"/>
        <end position="405"/>
    </location>
</feature>
<feature type="transmembrane region" description="Helical" evidence="9">
    <location>
        <begin position="939"/>
        <end position="956"/>
    </location>
</feature>
<dbReference type="InterPro" id="IPR027815">
    <property type="entry name" value="CSC1/OSCA1-like_cyt"/>
</dbReference>
<feature type="transmembrane region" description="Helical" evidence="9">
    <location>
        <begin position="873"/>
        <end position="897"/>
    </location>
</feature>
<evidence type="ECO:0000256" key="2">
    <source>
        <dbReference type="ARBA" id="ARBA00007779"/>
    </source>
</evidence>
<evidence type="ECO:0000256" key="8">
    <source>
        <dbReference type="SAM" id="MobiDB-lite"/>
    </source>
</evidence>
<gene>
    <name evidence="14" type="ORF">CTHT_0021440</name>
</gene>
<evidence type="ECO:0000256" key="3">
    <source>
        <dbReference type="ARBA" id="ARBA00022448"/>
    </source>
</evidence>
<feature type="transmembrane region" description="Helical" evidence="9">
    <location>
        <begin position="799"/>
        <end position="817"/>
    </location>
</feature>
<organism evidence="15">
    <name type="scientific">Chaetomium thermophilum (strain DSM 1495 / CBS 144.50 / IMI 039719)</name>
    <name type="common">Thermochaetoides thermophila</name>
    <dbReference type="NCBI Taxonomy" id="759272"/>
    <lineage>
        <taxon>Eukaryota</taxon>
        <taxon>Fungi</taxon>
        <taxon>Dikarya</taxon>
        <taxon>Ascomycota</taxon>
        <taxon>Pezizomycotina</taxon>
        <taxon>Sordariomycetes</taxon>
        <taxon>Sordariomycetidae</taxon>
        <taxon>Sordariales</taxon>
        <taxon>Chaetomiaceae</taxon>
        <taxon>Thermochaetoides</taxon>
    </lineage>
</organism>
<dbReference type="InterPro" id="IPR022257">
    <property type="entry name" value="PHM7_ext"/>
</dbReference>
<evidence type="ECO:0000256" key="4">
    <source>
        <dbReference type="ARBA" id="ARBA00022692"/>
    </source>
</evidence>
<name>G0S3J1_CHATD</name>
<feature type="domain" description="10TM putative phosphate transporter extracellular tail" evidence="11">
    <location>
        <begin position="1107"/>
        <end position="1186"/>
    </location>
</feature>
<keyword evidence="6 9" id="KW-0472">Membrane</keyword>
<reference evidence="14 15" key="1">
    <citation type="journal article" date="2011" name="Cell">
        <title>Insight into structure and assembly of the nuclear pore complex by utilizing the genome of a eukaryotic thermophile.</title>
        <authorList>
            <person name="Amlacher S."/>
            <person name="Sarges P."/>
            <person name="Flemming D."/>
            <person name="van Noort V."/>
            <person name="Kunze R."/>
            <person name="Devos D.P."/>
            <person name="Arumugam M."/>
            <person name="Bork P."/>
            <person name="Hurt E."/>
        </authorList>
    </citation>
    <scope>NUCLEOTIDE SEQUENCE [LARGE SCALE GENOMIC DNA]</scope>
    <source>
        <strain evidence="15">DSM 1495 / CBS 144.50 / IMI 039719</strain>
    </source>
</reference>
<keyword evidence="4 9" id="KW-0812">Transmembrane</keyword>
<dbReference type="KEGG" id="cthr:CTHT_0021440"/>
<dbReference type="InterPro" id="IPR032880">
    <property type="entry name" value="CSC1/OSCA1-like_N"/>
</dbReference>
<dbReference type="AlphaFoldDB" id="G0S3J1"/>
<feature type="region of interest" description="Disordered" evidence="8">
    <location>
        <begin position="556"/>
        <end position="577"/>
    </location>
</feature>